<proteinExistence type="predicted"/>
<dbReference type="AlphaFoldDB" id="A0A370BFH2"/>
<organism evidence="1 2">
    <name type="scientific">Aspergillus niger ATCC 13496</name>
    <dbReference type="NCBI Taxonomy" id="1353008"/>
    <lineage>
        <taxon>Eukaryota</taxon>
        <taxon>Fungi</taxon>
        <taxon>Dikarya</taxon>
        <taxon>Ascomycota</taxon>
        <taxon>Pezizomycotina</taxon>
        <taxon>Eurotiomycetes</taxon>
        <taxon>Eurotiomycetidae</taxon>
        <taxon>Eurotiales</taxon>
        <taxon>Aspergillaceae</taxon>
        <taxon>Aspergillus</taxon>
        <taxon>Aspergillus subgen. Circumdati</taxon>
    </lineage>
</organism>
<reference evidence="1 2" key="1">
    <citation type="submission" date="2018-07" db="EMBL/GenBank/DDBJ databases">
        <title>Section-level genome sequencing of Aspergillus section Nigri to investigate inter- and intra-species variation.</title>
        <authorList>
            <consortium name="DOE Joint Genome Institute"/>
            <person name="Vesth T.C."/>
            <person name="Nybo J.L."/>
            <person name="Theobald S."/>
            <person name="Frisvad J.C."/>
            <person name="Larsen T.O."/>
            <person name="Nielsen K.F."/>
            <person name="Hoof J.B."/>
            <person name="Brandl J."/>
            <person name="Salamov A."/>
            <person name="Riley R."/>
            <person name="Gladden J.M."/>
            <person name="Phatale P."/>
            <person name="Nielsen M.T."/>
            <person name="Lyhne E.K."/>
            <person name="Kogle M.E."/>
            <person name="Strasser K."/>
            <person name="McDonnell E."/>
            <person name="Barry K."/>
            <person name="Clum A."/>
            <person name="Chen C."/>
            <person name="Nolan M."/>
            <person name="Sandor L."/>
            <person name="Kuo A."/>
            <person name="Lipzen A."/>
            <person name="Hainaut M."/>
            <person name="Drula E."/>
            <person name="Tsang A."/>
            <person name="Magnuson J.K."/>
            <person name="Henrissat B."/>
            <person name="Wiebenga A."/>
            <person name="Simmons B.A."/>
            <person name="Makela M.R."/>
            <person name="De vries R.P."/>
            <person name="Grigoriev I.V."/>
            <person name="Mortensen U.H."/>
            <person name="Baker S.E."/>
            <person name="Andersen M.R."/>
        </authorList>
    </citation>
    <scope>NUCLEOTIDE SEQUENCE [LARGE SCALE GENOMIC DNA]</scope>
    <source>
        <strain evidence="1 2">ATCC 13496</strain>
    </source>
</reference>
<dbReference type="VEuPathDB" id="FungiDB:M747DRAFT_250086"/>
<sequence length="98" mass="11185">MADIRVFRVHQKSSASSYAEQFLDISRHLKWTDAAYMAIFENGLKFDVKDILCVNKRPETLSTLIERAIKIDSSSTLGKEPIWLIAVGRSELRIMLLS</sequence>
<gene>
    <name evidence="1" type="ORF">M747DRAFT_250086</name>
</gene>
<name>A0A370BFH2_ASPNG</name>
<accession>A0A370BFH2</accession>
<evidence type="ECO:0000313" key="1">
    <source>
        <dbReference type="EMBL" id="RDH14177.1"/>
    </source>
</evidence>
<dbReference type="Proteomes" id="UP000253845">
    <property type="component" value="Unassembled WGS sequence"/>
</dbReference>
<evidence type="ECO:0000313" key="2">
    <source>
        <dbReference type="Proteomes" id="UP000253845"/>
    </source>
</evidence>
<dbReference type="EMBL" id="KZ851976">
    <property type="protein sequence ID" value="RDH14177.1"/>
    <property type="molecule type" value="Genomic_DNA"/>
</dbReference>
<protein>
    <submittedName>
        <fullName evidence="1">Uncharacterized protein</fullName>
    </submittedName>
</protein>